<gene>
    <name evidence="2" type="ORF">J2Z37_002367</name>
</gene>
<dbReference type="Proteomes" id="UP001519343">
    <property type="component" value="Unassembled WGS sequence"/>
</dbReference>
<name>A0ABS4GQ19_9BACL</name>
<feature type="transmembrane region" description="Helical" evidence="1">
    <location>
        <begin position="7"/>
        <end position="28"/>
    </location>
</feature>
<evidence type="ECO:0000256" key="1">
    <source>
        <dbReference type="SAM" id="Phobius"/>
    </source>
</evidence>
<keyword evidence="3" id="KW-1185">Reference proteome</keyword>
<keyword evidence="1" id="KW-0812">Transmembrane</keyword>
<dbReference type="RefSeq" id="WP_209810416.1">
    <property type="nucleotide sequence ID" value="NZ_JAGGKT010000006.1"/>
</dbReference>
<organism evidence="2 3">
    <name type="scientific">Ammoniphilus resinae</name>
    <dbReference type="NCBI Taxonomy" id="861532"/>
    <lineage>
        <taxon>Bacteria</taxon>
        <taxon>Bacillati</taxon>
        <taxon>Bacillota</taxon>
        <taxon>Bacilli</taxon>
        <taxon>Bacillales</taxon>
        <taxon>Paenibacillaceae</taxon>
        <taxon>Aneurinibacillus group</taxon>
        <taxon>Ammoniphilus</taxon>
    </lineage>
</organism>
<evidence type="ECO:0000313" key="3">
    <source>
        <dbReference type="Proteomes" id="UP001519343"/>
    </source>
</evidence>
<accession>A0ABS4GQ19</accession>
<dbReference type="EMBL" id="JAGGKT010000006">
    <property type="protein sequence ID" value="MBP1932366.1"/>
    <property type="molecule type" value="Genomic_DNA"/>
</dbReference>
<evidence type="ECO:0000313" key="2">
    <source>
        <dbReference type="EMBL" id="MBP1932366.1"/>
    </source>
</evidence>
<feature type="transmembrane region" description="Helical" evidence="1">
    <location>
        <begin position="67"/>
        <end position="94"/>
    </location>
</feature>
<sequence>MNIFWKLIYRFGKLIGITWMIVGILGAISGLSVYIIGAVPGLIFAWLGWKIYRIASNKQPGLVRIRLLATFVSGYMIVGIVAGLAMIIAIIALFQYEP</sequence>
<reference evidence="2 3" key="1">
    <citation type="submission" date="2021-03" db="EMBL/GenBank/DDBJ databases">
        <title>Genomic Encyclopedia of Type Strains, Phase IV (KMG-IV): sequencing the most valuable type-strain genomes for metagenomic binning, comparative biology and taxonomic classification.</title>
        <authorList>
            <person name="Goeker M."/>
        </authorList>
    </citation>
    <scope>NUCLEOTIDE SEQUENCE [LARGE SCALE GENOMIC DNA]</scope>
    <source>
        <strain evidence="2 3">DSM 24738</strain>
    </source>
</reference>
<keyword evidence="1" id="KW-1133">Transmembrane helix</keyword>
<keyword evidence="1" id="KW-0472">Membrane</keyword>
<comment type="caution">
    <text evidence="2">The sequence shown here is derived from an EMBL/GenBank/DDBJ whole genome shotgun (WGS) entry which is preliminary data.</text>
</comment>
<proteinExistence type="predicted"/>
<protein>
    <submittedName>
        <fullName evidence="2">Tryptophan-rich sensory protein</fullName>
    </submittedName>
</protein>